<dbReference type="EMBL" id="CM042016">
    <property type="protein sequence ID" value="KAI3699169.1"/>
    <property type="molecule type" value="Genomic_DNA"/>
</dbReference>
<accession>A0ACB8ZN99</accession>
<evidence type="ECO:0000313" key="1">
    <source>
        <dbReference type="EMBL" id="KAI3699169.1"/>
    </source>
</evidence>
<reference evidence="2" key="1">
    <citation type="journal article" date="2022" name="Mol. Ecol. Resour.">
        <title>The genomes of chicory, endive, great burdock and yacon provide insights into Asteraceae palaeo-polyploidization history and plant inulin production.</title>
        <authorList>
            <person name="Fan W."/>
            <person name="Wang S."/>
            <person name="Wang H."/>
            <person name="Wang A."/>
            <person name="Jiang F."/>
            <person name="Liu H."/>
            <person name="Zhao H."/>
            <person name="Xu D."/>
            <person name="Zhang Y."/>
        </authorList>
    </citation>
    <scope>NUCLEOTIDE SEQUENCE [LARGE SCALE GENOMIC DNA]</scope>
    <source>
        <strain evidence="2">cv. Punajuju</strain>
    </source>
</reference>
<dbReference type="Proteomes" id="UP001055811">
    <property type="component" value="Linkage Group LG08"/>
</dbReference>
<reference evidence="1 2" key="2">
    <citation type="journal article" date="2022" name="Mol. Ecol. Resour.">
        <title>The genomes of chicory, endive, great burdock and yacon provide insights into Asteraceae paleo-polyploidization history and plant inulin production.</title>
        <authorList>
            <person name="Fan W."/>
            <person name="Wang S."/>
            <person name="Wang H."/>
            <person name="Wang A."/>
            <person name="Jiang F."/>
            <person name="Liu H."/>
            <person name="Zhao H."/>
            <person name="Xu D."/>
            <person name="Zhang Y."/>
        </authorList>
    </citation>
    <scope>NUCLEOTIDE SEQUENCE [LARGE SCALE GENOMIC DNA]</scope>
    <source>
        <strain evidence="2">cv. Punajuju</strain>
        <tissue evidence="1">Leaves</tissue>
    </source>
</reference>
<keyword evidence="2" id="KW-1185">Reference proteome</keyword>
<sequence>MFYSEAFACSKEEDMMSCCLCNCVIDVKPRPLDPHDMYQQFEIIPYKTFFKDDGIFYARSIMGDGYPPNFLRKKGWEIYTNAPKNFELHEAKGINDALRSRLPEFRFPHSTKTSNSVVVGKWYCPFMFIKEGRLTDQVEASIFYEMTLEQKWKQVFEQKNEHNNKGSVVYIEASFPTEAVFIGDGCREAVWDERNMLDNGVIWFNCREGDNENEEFVGLNREIVERIKWEEERFGWVGSTEKRIESVNRKEKFEGTGRWKRFGCYVLVERFVLKRMDGSLVLAYEFCHAHHTKTIFDYDLYF</sequence>
<proteinExistence type="predicted"/>
<protein>
    <submittedName>
        <fullName evidence="1">Uncharacterized protein</fullName>
    </submittedName>
</protein>
<organism evidence="1 2">
    <name type="scientific">Cichorium intybus</name>
    <name type="common">Chicory</name>
    <dbReference type="NCBI Taxonomy" id="13427"/>
    <lineage>
        <taxon>Eukaryota</taxon>
        <taxon>Viridiplantae</taxon>
        <taxon>Streptophyta</taxon>
        <taxon>Embryophyta</taxon>
        <taxon>Tracheophyta</taxon>
        <taxon>Spermatophyta</taxon>
        <taxon>Magnoliopsida</taxon>
        <taxon>eudicotyledons</taxon>
        <taxon>Gunneridae</taxon>
        <taxon>Pentapetalae</taxon>
        <taxon>asterids</taxon>
        <taxon>campanulids</taxon>
        <taxon>Asterales</taxon>
        <taxon>Asteraceae</taxon>
        <taxon>Cichorioideae</taxon>
        <taxon>Cichorieae</taxon>
        <taxon>Cichoriinae</taxon>
        <taxon>Cichorium</taxon>
    </lineage>
</organism>
<gene>
    <name evidence="1" type="ORF">L2E82_43258</name>
</gene>
<comment type="caution">
    <text evidence="1">The sequence shown here is derived from an EMBL/GenBank/DDBJ whole genome shotgun (WGS) entry which is preliminary data.</text>
</comment>
<name>A0ACB8ZN99_CICIN</name>
<evidence type="ECO:0000313" key="2">
    <source>
        <dbReference type="Proteomes" id="UP001055811"/>
    </source>
</evidence>